<evidence type="ECO:0000256" key="6">
    <source>
        <dbReference type="ARBA" id="ARBA00022989"/>
    </source>
</evidence>
<keyword evidence="14" id="KW-1185">Reference proteome</keyword>
<feature type="domain" description="FAD-binding FR-type" evidence="12">
    <location>
        <begin position="267"/>
        <end position="397"/>
    </location>
</feature>
<dbReference type="GO" id="GO:0015677">
    <property type="term" value="P:copper ion import"/>
    <property type="evidence" value="ECO:0007669"/>
    <property type="project" value="TreeGrafter"/>
</dbReference>
<feature type="region of interest" description="Disordered" evidence="10">
    <location>
        <begin position="1"/>
        <end position="39"/>
    </location>
</feature>
<evidence type="ECO:0000256" key="2">
    <source>
        <dbReference type="ARBA" id="ARBA00006278"/>
    </source>
</evidence>
<dbReference type="Pfam" id="PF01794">
    <property type="entry name" value="Ferric_reduct"/>
    <property type="match status" value="1"/>
</dbReference>
<dbReference type="SUPFAM" id="SSF52343">
    <property type="entry name" value="Ferredoxin reductase-like, C-terminal NADP-linked domain"/>
    <property type="match status" value="1"/>
</dbReference>
<evidence type="ECO:0000256" key="9">
    <source>
        <dbReference type="ARBA" id="ARBA00023136"/>
    </source>
</evidence>
<evidence type="ECO:0000256" key="4">
    <source>
        <dbReference type="ARBA" id="ARBA00022692"/>
    </source>
</evidence>
<feature type="transmembrane region" description="Helical" evidence="11">
    <location>
        <begin position="198"/>
        <end position="219"/>
    </location>
</feature>
<dbReference type="Proteomes" id="UP000809789">
    <property type="component" value="Unassembled WGS sequence"/>
</dbReference>
<organism evidence="13 14">
    <name type="scientific">Elsinoe batatas</name>
    <dbReference type="NCBI Taxonomy" id="2601811"/>
    <lineage>
        <taxon>Eukaryota</taxon>
        <taxon>Fungi</taxon>
        <taxon>Dikarya</taxon>
        <taxon>Ascomycota</taxon>
        <taxon>Pezizomycotina</taxon>
        <taxon>Dothideomycetes</taxon>
        <taxon>Dothideomycetidae</taxon>
        <taxon>Myriangiales</taxon>
        <taxon>Elsinoaceae</taxon>
        <taxon>Elsinoe</taxon>
    </lineage>
</organism>
<dbReference type="PANTHER" id="PTHR32361">
    <property type="entry name" value="FERRIC/CUPRIC REDUCTASE TRANSMEMBRANE COMPONENT"/>
    <property type="match status" value="1"/>
</dbReference>
<dbReference type="InterPro" id="IPR039261">
    <property type="entry name" value="FNR_nucleotide-bd"/>
</dbReference>
<feature type="compositionally biased region" description="Basic residues" evidence="10">
    <location>
        <begin position="1"/>
        <end position="10"/>
    </location>
</feature>
<dbReference type="InterPro" id="IPR017927">
    <property type="entry name" value="FAD-bd_FR_type"/>
</dbReference>
<feature type="transmembrane region" description="Helical" evidence="11">
    <location>
        <begin position="159"/>
        <end position="178"/>
    </location>
</feature>
<gene>
    <name evidence="13" type="ORF">KVT40_000556</name>
</gene>
<accession>A0A8K0LBJ9</accession>
<dbReference type="EMBL" id="JAESVG020000001">
    <property type="protein sequence ID" value="KAG8631416.1"/>
    <property type="molecule type" value="Genomic_DNA"/>
</dbReference>
<dbReference type="PANTHER" id="PTHR32361:SF28">
    <property type="entry name" value="FRP1P"/>
    <property type="match status" value="1"/>
</dbReference>
<proteinExistence type="inferred from homology"/>
<dbReference type="PROSITE" id="PS51384">
    <property type="entry name" value="FAD_FR"/>
    <property type="match status" value="1"/>
</dbReference>
<name>A0A8K0LBJ9_9PEZI</name>
<dbReference type="GO" id="GO:0006826">
    <property type="term" value="P:iron ion transport"/>
    <property type="evidence" value="ECO:0007669"/>
    <property type="project" value="TreeGrafter"/>
</dbReference>
<evidence type="ECO:0000256" key="11">
    <source>
        <dbReference type="SAM" id="Phobius"/>
    </source>
</evidence>
<dbReference type="InterPro" id="IPR013130">
    <property type="entry name" value="Fe3_Rdtase_TM_dom"/>
</dbReference>
<sequence length="551" mass="61137">MRERRTRNKTTLRDNDTRKTEDAPLVKQPGIGDTIPHESSPLLGQEEKRVTSRPSLVTRMRWSVSSWLMYQPRPIPIVKKALPANLTSVAITLFILLNAFFFFYNIPFVHWAVYVFADRAGLLFVANLPLLYLFSAKNCPLKSMTGFSYENLNIFHRRLGELLCIHALIHATLFLYIWYDELRPIGFTFWQLLSSNIIWLGFCAFACYGILYLTSLASFRAAFYEVFLASHILLQTGGLSFLFFHHHFTRPYVSAALAIFLADRLLYRLFLARHTTKADLTILPDDHTLLLSTNFPLPGSQPSLLHRLRSLKPDITPGWSPADHIFISIPSLPFLSAVQSHPFTIASTAPSPAQSHAWLDLIIRSRSGFSRTLLEHARKHHRVDVAIDGPYGSHHALDMARSSSTAVFVAGGSGIAVVLPLAWDLLTSSSTSASTSASVAGAGAKAGEGRGKTKVVLIWVVHDAAHIEWIGQERLRELVAKGCEVVMPEPTRERGRPDMVRLMAGAMGEARGGVGVVVSGPDGMNREVNNICAAMRGRGVGVKVSVEKFGW</sequence>
<dbReference type="InterPro" id="IPR013121">
    <property type="entry name" value="Fe_red_NAD-bd_6"/>
</dbReference>
<feature type="transmembrane region" description="Helical" evidence="11">
    <location>
        <begin position="82"/>
        <end position="105"/>
    </location>
</feature>
<reference evidence="13" key="1">
    <citation type="submission" date="2021-07" db="EMBL/GenBank/DDBJ databases">
        <title>Elsinoe batatas strain:CRI-CJ2 Genome sequencing and assembly.</title>
        <authorList>
            <person name="Huang L."/>
        </authorList>
    </citation>
    <scope>NUCLEOTIDE SEQUENCE</scope>
    <source>
        <strain evidence="13">CRI-CJ2</strain>
    </source>
</reference>
<dbReference type="GO" id="GO:0005886">
    <property type="term" value="C:plasma membrane"/>
    <property type="evidence" value="ECO:0007669"/>
    <property type="project" value="TreeGrafter"/>
</dbReference>
<keyword evidence="9 11" id="KW-0472">Membrane</keyword>
<dbReference type="Gene3D" id="3.40.50.80">
    <property type="entry name" value="Nucleotide-binding domain of ferredoxin-NADP reductase (FNR) module"/>
    <property type="match status" value="1"/>
</dbReference>
<evidence type="ECO:0000256" key="5">
    <source>
        <dbReference type="ARBA" id="ARBA00022982"/>
    </source>
</evidence>
<dbReference type="Pfam" id="PF08022">
    <property type="entry name" value="FAD_binding_8"/>
    <property type="match status" value="1"/>
</dbReference>
<dbReference type="CDD" id="cd06186">
    <property type="entry name" value="NOX_Duox_like_FAD_NADP"/>
    <property type="match status" value="1"/>
</dbReference>
<dbReference type="InterPro" id="IPR013112">
    <property type="entry name" value="FAD-bd_8"/>
</dbReference>
<keyword evidence="8" id="KW-0406">Ion transport</keyword>
<comment type="similarity">
    <text evidence="2">Belongs to the ferric reductase (FRE) family.</text>
</comment>
<dbReference type="GO" id="GO:0006879">
    <property type="term" value="P:intracellular iron ion homeostasis"/>
    <property type="evidence" value="ECO:0007669"/>
    <property type="project" value="TreeGrafter"/>
</dbReference>
<feature type="compositionally biased region" description="Basic and acidic residues" evidence="10">
    <location>
        <begin position="11"/>
        <end position="24"/>
    </location>
</feature>
<evidence type="ECO:0000256" key="10">
    <source>
        <dbReference type="SAM" id="MobiDB-lite"/>
    </source>
</evidence>
<keyword evidence="5" id="KW-0249">Electron transport</keyword>
<dbReference type="GO" id="GO:0000293">
    <property type="term" value="F:ferric-chelate reductase activity"/>
    <property type="evidence" value="ECO:0007669"/>
    <property type="project" value="UniProtKB-ARBA"/>
</dbReference>
<keyword evidence="7" id="KW-0560">Oxidoreductase</keyword>
<dbReference type="Pfam" id="PF08030">
    <property type="entry name" value="NAD_binding_6"/>
    <property type="match status" value="1"/>
</dbReference>
<keyword evidence="3" id="KW-0813">Transport</keyword>
<feature type="transmembrane region" description="Helical" evidence="11">
    <location>
        <begin position="111"/>
        <end position="134"/>
    </location>
</feature>
<comment type="caution">
    <text evidence="13">The sequence shown here is derived from an EMBL/GenBank/DDBJ whole genome shotgun (WGS) entry which is preliminary data.</text>
</comment>
<dbReference type="InterPro" id="IPR051410">
    <property type="entry name" value="Ferric/Cupric_Reductase"/>
</dbReference>
<dbReference type="OrthoDB" id="17725at2759"/>
<evidence type="ECO:0000256" key="1">
    <source>
        <dbReference type="ARBA" id="ARBA00004141"/>
    </source>
</evidence>
<dbReference type="AlphaFoldDB" id="A0A8K0LBJ9"/>
<keyword evidence="4 11" id="KW-0812">Transmembrane</keyword>
<dbReference type="SFLD" id="SFLDS00052">
    <property type="entry name" value="Ferric_Reductase_Domain"/>
    <property type="match status" value="1"/>
</dbReference>
<feature type="transmembrane region" description="Helical" evidence="11">
    <location>
        <begin position="226"/>
        <end position="245"/>
    </location>
</feature>
<comment type="subcellular location">
    <subcellularLocation>
        <location evidence="1">Membrane</location>
        <topology evidence="1">Multi-pass membrane protein</topology>
    </subcellularLocation>
</comment>
<evidence type="ECO:0000256" key="3">
    <source>
        <dbReference type="ARBA" id="ARBA00022448"/>
    </source>
</evidence>
<keyword evidence="6 11" id="KW-1133">Transmembrane helix</keyword>
<protein>
    <recommendedName>
        <fullName evidence="12">FAD-binding FR-type domain-containing protein</fullName>
    </recommendedName>
</protein>
<evidence type="ECO:0000313" key="14">
    <source>
        <dbReference type="Proteomes" id="UP000809789"/>
    </source>
</evidence>
<evidence type="ECO:0000259" key="12">
    <source>
        <dbReference type="PROSITE" id="PS51384"/>
    </source>
</evidence>
<evidence type="ECO:0000256" key="8">
    <source>
        <dbReference type="ARBA" id="ARBA00023065"/>
    </source>
</evidence>
<dbReference type="SFLD" id="SFLDG01168">
    <property type="entry name" value="Ferric_reductase_subgroup_(FRE"/>
    <property type="match status" value="1"/>
</dbReference>
<evidence type="ECO:0000313" key="13">
    <source>
        <dbReference type="EMBL" id="KAG8631416.1"/>
    </source>
</evidence>
<evidence type="ECO:0000256" key="7">
    <source>
        <dbReference type="ARBA" id="ARBA00023002"/>
    </source>
</evidence>